<feature type="signal peptide" evidence="1">
    <location>
        <begin position="1"/>
        <end position="18"/>
    </location>
</feature>
<feature type="chain" id="PRO_5011491142" evidence="1">
    <location>
        <begin position="19"/>
        <end position="163"/>
    </location>
</feature>
<protein>
    <submittedName>
        <fullName evidence="2">Uncharacterized protein</fullName>
    </submittedName>
</protein>
<dbReference type="RefSeq" id="WP_091633647.1">
    <property type="nucleotide sequence ID" value="NZ_FNYW01000008.1"/>
</dbReference>
<keyword evidence="1" id="KW-0732">Signal</keyword>
<reference evidence="3" key="1">
    <citation type="submission" date="2016-10" db="EMBL/GenBank/DDBJ databases">
        <authorList>
            <person name="Varghese N."/>
            <person name="Submissions S."/>
        </authorList>
    </citation>
    <scope>NUCLEOTIDE SEQUENCE [LARGE SCALE GENOMIC DNA]</scope>
    <source>
        <strain evidence="3">DSM 25751</strain>
    </source>
</reference>
<dbReference type="Proteomes" id="UP000198564">
    <property type="component" value="Unassembled WGS sequence"/>
</dbReference>
<gene>
    <name evidence="2" type="ORF">SAMN04488113_10826</name>
</gene>
<organism evidence="2 3">
    <name type="scientific">Alkalibacterium gilvum</name>
    <dbReference type="NCBI Taxonomy" id="1130080"/>
    <lineage>
        <taxon>Bacteria</taxon>
        <taxon>Bacillati</taxon>
        <taxon>Bacillota</taxon>
        <taxon>Bacilli</taxon>
        <taxon>Lactobacillales</taxon>
        <taxon>Carnobacteriaceae</taxon>
        <taxon>Alkalibacterium</taxon>
    </lineage>
</organism>
<dbReference type="PROSITE" id="PS51257">
    <property type="entry name" value="PROKAR_LIPOPROTEIN"/>
    <property type="match status" value="1"/>
</dbReference>
<proteinExistence type="predicted"/>
<dbReference type="AlphaFoldDB" id="A0A1H6SBW0"/>
<dbReference type="EMBL" id="FNYW01000008">
    <property type="protein sequence ID" value="SEI65628.1"/>
    <property type="molecule type" value="Genomic_DNA"/>
</dbReference>
<keyword evidence="3" id="KW-1185">Reference proteome</keyword>
<accession>A0A1H6SBW0</accession>
<evidence type="ECO:0000313" key="3">
    <source>
        <dbReference type="Proteomes" id="UP000198564"/>
    </source>
</evidence>
<evidence type="ECO:0000256" key="1">
    <source>
        <dbReference type="SAM" id="SignalP"/>
    </source>
</evidence>
<evidence type="ECO:0000313" key="2">
    <source>
        <dbReference type="EMBL" id="SEI65628.1"/>
    </source>
</evidence>
<sequence>MTYKKMVGLLAVSSFALAACESDDVSDVKENAEETGDSASDVIDGIDSDLDYTSSVGLEIIGGNWSPDGYTFTPTDGEATVNGKATPQDDVEKVYAFVIEDGIVFEKPELTENEFTFTVSETDAEQNFEIGVSDEDLWEIGDEADSEELVRHEDVIIESSQAE</sequence>
<dbReference type="OrthoDB" id="2165438at2"/>
<name>A0A1H6SBW0_9LACT</name>